<dbReference type="RefSeq" id="WP_098491566.1">
    <property type="nucleotide sequence ID" value="NZ_NUWN01000059.1"/>
</dbReference>
<sequence>MEKLKLKNLYKKSLAMELIRMGHDLHHTMRNRNNPKYQVYVMVETPELIHDMIAITLRDEVLFQAERNRETKCNV</sequence>
<dbReference type="Proteomes" id="UP000242656">
    <property type="component" value="Unassembled WGS sequence"/>
</dbReference>
<gene>
    <name evidence="1" type="ORF">COI93_15595</name>
</gene>
<evidence type="ECO:0000313" key="2">
    <source>
        <dbReference type="Proteomes" id="UP000242656"/>
    </source>
</evidence>
<evidence type="ECO:0000313" key="1">
    <source>
        <dbReference type="EMBL" id="PFK36856.1"/>
    </source>
</evidence>
<proteinExistence type="predicted"/>
<dbReference type="AlphaFoldDB" id="A0A2B0M7W2"/>
<accession>A0A2B0M7W2</accession>
<name>A0A2B0M7W2_BACCE</name>
<dbReference type="EMBL" id="NUWN01000059">
    <property type="protein sequence ID" value="PFK36856.1"/>
    <property type="molecule type" value="Genomic_DNA"/>
</dbReference>
<comment type="caution">
    <text evidence="1">The sequence shown here is derived from an EMBL/GenBank/DDBJ whole genome shotgun (WGS) entry which is preliminary data.</text>
</comment>
<organism evidence="1 2">
    <name type="scientific">Bacillus cereus</name>
    <dbReference type="NCBI Taxonomy" id="1396"/>
    <lineage>
        <taxon>Bacteria</taxon>
        <taxon>Bacillati</taxon>
        <taxon>Bacillota</taxon>
        <taxon>Bacilli</taxon>
        <taxon>Bacillales</taxon>
        <taxon>Bacillaceae</taxon>
        <taxon>Bacillus</taxon>
        <taxon>Bacillus cereus group</taxon>
    </lineage>
</organism>
<protein>
    <submittedName>
        <fullName evidence="1">Uncharacterized protein</fullName>
    </submittedName>
</protein>
<reference evidence="1 2" key="1">
    <citation type="submission" date="2017-09" db="EMBL/GenBank/DDBJ databases">
        <title>Large-scale bioinformatics analysis of Bacillus genomes uncovers conserved roles of natural products in bacterial physiology.</title>
        <authorList>
            <consortium name="Agbiome Team Llc"/>
            <person name="Bleich R.M."/>
            <person name="Grubbs K.J."/>
            <person name="Santa Maria K.C."/>
            <person name="Allen S.E."/>
            <person name="Farag S."/>
            <person name="Shank E.A."/>
            <person name="Bowers A."/>
        </authorList>
    </citation>
    <scope>NUCLEOTIDE SEQUENCE [LARGE SCALE GENOMIC DNA]</scope>
    <source>
        <strain evidence="1 2">AFS083043</strain>
    </source>
</reference>